<evidence type="ECO:0000313" key="1">
    <source>
        <dbReference type="EMBL" id="SHM19152.1"/>
    </source>
</evidence>
<accession>A0A1M7GS38</accession>
<reference evidence="2" key="1">
    <citation type="submission" date="2016-11" db="EMBL/GenBank/DDBJ databases">
        <authorList>
            <person name="Varghese N."/>
            <person name="Submissions S."/>
        </authorList>
    </citation>
    <scope>NUCLEOTIDE SEQUENCE [LARGE SCALE GENOMIC DNA]</scope>
    <source>
        <strain evidence="2">DSM 18569</strain>
    </source>
</reference>
<dbReference type="EMBL" id="FRAS01000040">
    <property type="protein sequence ID" value="SHM19152.1"/>
    <property type="molecule type" value="Genomic_DNA"/>
</dbReference>
<evidence type="ECO:0000313" key="2">
    <source>
        <dbReference type="Proteomes" id="UP000183947"/>
    </source>
</evidence>
<sequence>MPTSSDNLDITLTDADLKRINDALDALDAALAPVLITLTGKQIQRLPKASDASLPFIEKALDLAEQQPQFAPGYVDIPGLRLDLVAWQQLQSIARRLQPLATNLASTTIKLGSESYVMALAYYSSVQQAAKQGVSGAQDAVGTLKPRFEQSTAQKAAKATPKQ</sequence>
<dbReference type="Proteomes" id="UP000183947">
    <property type="component" value="Unassembled WGS sequence"/>
</dbReference>
<dbReference type="OrthoDB" id="5952844at2"/>
<name>A0A1M7GS38_9BACT</name>
<organism evidence="1 2">
    <name type="scientific">Hymenobacter psychrotolerans DSM 18569</name>
    <dbReference type="NCBI Taxonomy" id="1121959"/>
    <lineage>
        <taxon>Bacteria</taxon>
        <taxon>Pseudomonadati</taxon>
        <taxon>Bacteroidota</taxon>
        <taxon>Cytophagia</taxon>
        <taxon>Cytophagales</taxon>
        <taxon>Hymenobacteraceae</taxon>
        <taxon>Hymenobacter</taxon>
    </lineage>
</organism>
<proteinExistence type="predicted"/>
<gene>
    <name evidence="1" type="ORF">SAMN02746009_04090</name>
</gene>
<keyword evidence="2" id="KW-1185">Reference proteome</keyword>
<dbReference type="STRING" id="1121959.SAMN02746009_04090"/>
<dbReference type="RefSeq" id="WP_073288948.1">
    <property type="nucleotide sequence ID" value="NZ_FRAS01000040.1"/>
</dbReference>
<protein>
    <submittedName>
        <fullName evidence="1">Uncharacterized protein</fullName>
    </submittedName>
</protein>
<dbReference type="AlphaFoldDB" id="A0A1M7GS38"/>